<evidence type="ECO:0000259" key="10">
    <source>
        <dbReference type="PROSITE" id="PS50885"/>
    </source>
</evidence>
<dbReference type="GO" id="GO:0005886">
    <property type="term" value="C:plasma membrane"/>
    <property type="evidence" value="ECO:0007669"/>
    <property type="project" value="UniProtKB-SubCell"/>
</dbReference>
<dbReference type="Pfam" id="PF17200">
    <property type="entry name" value="sCache_2"/>
    <property type="match status" value="1"/>
</dbReference>
<evidence type="ECO:0000313" key="11">
    <source>
        <dbReference type="EMBL" id="GGG22864.1"/>
    </source>
</evidence>
<dbReference type="AlphaFoldDB" id="A0A917G570"/>
<proteinExistence type="inferred from homology"/>
<evidence type="ECO:0000256" key="4">
    <source>
        <dbReference type="ARBA" id="ARBA00022989"/>
    </source>
</evidence>
<dbReference type="PANTHER" id="PTHR32089:SF112">
    <property type="entry name" value="LYSOZYME-LIKE PROTEIN-RELATED"/>
    <property type="match status" value="1"/>
</dbReference>
<dbReference type="InterPro" id="IPR003660">
    <property type="entry name" value="HAMP_dom"/>
</dbReference>
<evidence type="ECO:0000256" key="1">
    <source>
        <dbReference type="ARBA" id="ARBA00004651"/>
    </source>
</evidence>
<dbReference type="SMART" id="SM01049">
    <property type="entry name" value="Cache_2"/>
    <property type="match status" value="1"/>
</dbReference>
<organism evidence="11 12">
    <name type="scientific">Lysinibacillus alkalisoli</name>
    <dbReference type="NCBI Taxonomy" id="1911548"/>
    <lineage>
        <taxon>Bacteria</taxon>
        <taxon>Bacillati</taxon>
        <taxon>Bacillota</taxon>
        <taxon>Bacilli</taxon>
        <taxon>Bacillales</taxon>
        <taxon>Bacillaceae</taxon>
        <taxon>Lysinibacillus</taxon>
    </lineage>
</organism>
<dbReference type="Pfam" id="PF00015">
    <property type="entry name" value="MCPsignal"/>
    <property type="match status" value="1"/>
</dbReference>
<evidence type="ECO:0000256" key="7">
    <source>
        <dbReference type="ARBA" id="ARBA00029447"/>
    </source>
</evidence>
<dbReference type="Gene3D" id="1.10.8.500">
    <property type="entry name" value="HAMP domain in histidine kinase"/>
    <property type="match status" value="1"/>
</dbReference>
<evidence type="ECO:0000256" key="3">
    <source>
        <dbReference type="ARBA" id="ARBA00022692"/>
    </source>
</evidence>
<comment type="similarity">
    <text evidence="7">Belongs to the methyl-accepting chemotaxis (MCP) protein family.</text>
</comment>
<evidence type="ECO:0000256" key="6">
    <source>
        <dbReference type="ARBA" id="ARBA00023224"/>
    </source>
</evidence>
<evidence type="ECO:0000256" key="2">
    <source>
        <dbReference type="ARBA" id="ARBA00022475"/>
    </source>
</evidence>
<comment type="caution">
    <text evidence="11">The sequence shown here is derived from an EMBL/GenBank/DDBJ whole genome shotgun (WGS) entry which is preliminary data.</text>
</comment>
<dbReference type="Pfam" id="PF00672">
    <property type="entry name" value="HAMP"/>
    <property type="match status" value="1"/>
</dbReference>
<dbReference type="CDD" id="cd06225">
    <property type="entry name" value="HAMP"/>
    <property type="match status" value="1"/>
</dbReference>
<sequence length="579" mass="64197">MRYFQTIRGKLAVICLALLLVPSMIIAFISYSQAKNSLEDLGSKVLQNSVETSLQLIEVAKREFYAGNMTLDEAQEFVKEELLGPKAADGTREITHPADLGESGYLYIINSKGVLLMHPSREGDSLWEEKDSEGKYFIREVAEKGEQGGFTRYYFKLPYEDRIAEKITYAKKDPDWGWTVAAGTYMQDFNAAADALFKTEMVMLVIAVVVGIVVVRLLAEHIAKPLAHLTARVRTVAHGDLTVPLAHMTRKDEVGSLNRGFNQMVIQLKDLIVDVEQSITIIKDTSTNLSAVAEETTAFGDDIVYAVTEVASRAEEQAQNAEDTQETSQDFTQQLQILQDKNQVMYEASTAMQYSNQTGQKSVIILKEKSEETFITIEHMRSLFEQLTHQVQEIELVVNTINTISEQTNLLALNASIEAARAGEHGKGFAVVAEEVRKLAEETVIATEVVRQTLRGISDETNAVTKEMEKTYGIVQQQQTSVTKTEKTFDELTQSVRAITEAIEAVLSTVTLLSDSKKVMADAIVGIAQLSDMNAAASEEVTASVEEQQKAVQIVTQSATHLSDEISDLSEAIKRFKIR</sequence>
<dbReference type="InterPro" id="IPR033480">
    <property type="entry name" value="sCache_2"/>
</dbReference>
<evidence type="ECO:0000259" key="9">
    <source>
        <dbReference type="PROSITE" id="PS50111"/>
    </source>
</evidence>
<feature type="domain" description="HAMP" evidence="10">
    <location>
        <begin position="220"/>
        <end position="273"/>
    </location>
</feature>
<keyword evidence="2" id="KW-1003">Cell membrane</keyword>
<gene>
    <name evidence="11" type="ORF">GCM10007425_16720</name>
</gene>
<dbReference type="Proteomes" id="UP000616608">
    <property type="component" value="Unassembled WGS sequence"/>
</dbReference>
<keyword evidence="6 8" id="KW-0807">Transducer</keyword>
<keyword evidence="12" id="KW-1185">Reference proteome</keyword>
<dbReference type="CDD" id="cd18774">
    <property type="entry name" value="PDC2_HK_sensor"/>
    <property type="match status" value="1"/>
</dbReference>
<feature type="domain" description="Methyl-accepting transducer" evidence="9">
    <location>
        <begin position="292"/>
        <end position="549"/>
    </location>
</feature>
<evidence type="ECO:0000256" key="8">
    <source>
        <dbReference type="PROSITE-ProRule" id="PRU00284"/>
    </source>
</evidence>
<keyword evidence="5" id="KW-0472">Membrane</keyword>
<dbReference type="PROSITE" id="PS50885">
    <property type="entry name" value="HAMP"/>
    <property type="match status" value="1"/>
</dbReference>
<dbReference type="Gene3D" id="3.30.450.20">
    <property type="entry name" value="PAS domain"/>
    <property type="match status" value="1"/>
</dbReference>
<keyword evidence="4" id="KW-1133">Transmembrane helix</keyword>
<dbReference type="PANTHER" id="PTHR32089">
    <property type="entry name" value="METHYL-ACCEPTING CHEMOTAXIS PROTEIN MCPB"/>
    <property type="match status" value="1"/>
</dbReference>
<dbReference type="GO" id="GO:0007165">
    <property type="term" value="P:signal transduction"/>
    <property type="evidence" value="ECO:0007669"/>
    <property type="project" value="UniProtKB-KW"/>
</dbReference>
<dbReference type="SUPFAM" id="SSF58104">
    <property type="entry name" value="Methyl-accepting chemotaxis protein (MCP) signaling domain"/>
    <property type="match status" value="1"/>
</dbReference>
<reference evidence="11" key="1">
    <citation type="journal article" date="2014" name="Int. J. Syst. Evol. Microbiol.">
        <title>Complete genome sequence of Corynebacterium casei LMG S-19264T (=DSM 44701T), isolated from a smear-ripened cheese.</title>
        <authorList>
            <consortium name="US DOE Joint Genome Institute (JGI-PGF)"/>
            <person name="Walter F."/>
            <person name="Albersmeier A."/>
            <person name="Kalinowski J."/>
            <person name="Ruckert C."/>
        </authorList>
    </citation>
    <scope>NUCLEOTIDE SEQUENCE</scope>
    <source>
        <strain evidence="11">CGMCC 1.15760</strain>
    </source>
</reference>
<reference evidence="11" key="2">
    <citation type="submission" date="2020-09" db="EMBL/GenBank/DDBJ databases">
        <authorList>
            <person name="Sun Q."/>
            <person name="Zhou Y."/>
        </authorList>
    </citation>
    <scope>NUCLEOTIDE SEQUENCE</scope>
    <source>
        <strain evidence="11">CGMCC 1.15760</strain>
    </source>
</reference>
<dbReference type="InterPro" id="IPR004089">
    <property type="entry name" value="MCPsignal_dom"/>
</dbReference>
<dbReference type="SMART" id="SM00304">
    <property type="entry name" value="HAMP"/>
    <property type="match status" value="1"/>
</dbReference>
<dbReference type="SMART" id="SM00283">
    <property type="entry name" value="MA"/>
    <property type="match status" value="1"/>
</dbReference>
<evidence type="ECO:0000313" key="12">
    <source>
        <dbReference type="Proteomes" id="UP000616608"/>
    </source>
</evidence>
<dbReference type="RefSeq" id="WP_188614601.1">
    <property type="nucleotide sequence ID" value="NZ_BMJT01000005.1"/>
</dbReference>
<protein>
    <submittedName>
        <fullName evidence="11">Methyl-accepting chemotaxis protein</fullName>
    </submittedName>
</protein>
<comment type="subcellular location">
    <subcellularLocation>
        <location evidence="1">Cell membrane</location>
        <topology evidence="1">Multi-pass membrane protein</topology>
    </subcellularLocation>
</comment>
<keyword evidence="3" id="KW-0812">Transmembrane</keyword>
<dbReference type="PROSITE" id="PS50111">
    <property type="entry name" value="CHEMOTAXIS_TRANSDUC_2"/>
    <property type="match status" value="1"/>
</dbReference>
<dbReference type="EMBL" id="BMJT01000005">
    <property type="protein sequence ID" value="GGG22864.1"/>
    <property type="molecule type" value="Genomic_DNA"/>
</dbReference>
<name>A0A917G570_9BACI</name>
<dbReference type="Gene3D" id="1.10.287.950">
    <property type="entry name" value="Methyl-accepting chemotaxis protein"/>
    <property type="match status" value="1"/>
</dbReference>
<evidence type="ECO:0000256" key="5">
    <source>
        <dbReference type="ARBA" id="ARBA00023136"/>
    </source>
</evidence>
<accession>A0A917G570</accession>